<dbReference type="InterPro" id="IPR036056">
    <property type="entry name" value="Fibrinogen-like_C"/>
</dbReference>
<evidence type="ECO:0000313" key="4">
    <source>
        <dbReference type="Proteomes" id="UP000225706"/>
    </source>
</evidence>
<dbReference type="Gene3D" id="3.90.215.10">
    <property type="entry name" value="Gamma Fibrinogen, chain A, domain 1"/>
    <property type="match status" value="1"/>
</dbReference>
<dbReference type="STRING" id="50429.A0A2B4SVY2"/>
<gene>
    <name evidence="3" type="primary">Angptl7</name>
    <name evidence="3" type="ORF">AWC38_SpisGene1765</name>
</gene>
<reference evidence="4" key="1">
    <citation type="journal article" date="2017" name="bioRxiv">
        <title>Comparative analysis of the genomes of Stylophora pistillata and Acropora digitifera provides evidence for extensive differences between species of corals.</title>
        <authorList>
            <person name="Voolstra C.R."/>
            <person name="Li Y."/>
            <person name="Liew Y.J."/>
            <person name="Baumgarten S."/>
            <person name="Zoccola D."/>
            <person name="Flot J.-F."/>
            <person name="Tambutte S."/>
            <person name="Allemand D."/>
            <person name="Aranda M."/>
        </authorList>
    </citation>
    <scope>NUCLEOTIDE SEQUENCE [LARGE SCALE GENOMIC DNA]</scope>
</reference>
<dbReference type="SUPFAM" id="SSF56496">
    <property type="entry name" value="Fibrinogen C-terminal domain-like"/>
    <property type="match status" value="1"/>
</dbReference>
<dbReference type="InterPro" id="IPR002181">
    <property type="entry name" value="Fibrinogen_a/b/g_C_dom"/>
</dbReference>
<comment type="caution">
    <text evidence="3">The sequence shown here is derived from an EMBL/GenBank/DDBJ whole genome shotgun (WGS) entry which is preliminary data.</text>
</comment>
<dbReference type="OrthoDB" id="7735550at2759"/>
<dbReference type="PANTHER" id="PTHR19143">
    <property type="entry name" value="FIBRINOGEN/TENASCIN/ANGIOPOEITIN"/>
    <property type="match status" value="1"/>
</dbReference>
<dbReference type="GO" id="GO:0005615">
    <property type="term" value="C:extracellular space"/>
    <property type="evidence" value="ECO:0007669"/>
    <property type="project" value="TreeGrafter"/>
</dbReference>
<evidence type="ECO:0000259" key="2">
    <source>
        <dbReference type="PROSITE" id="PS51406"/>
    </source>
</evidence>
<protein>
    <submittedName>
        <fullName evidence="3">Angiopoietin-related protein 7</fullName>
    </submittedName>
</protein>
<dbReference type="EMBL" id="LSMT01000013">
    <property type="protein sequence ID" value="PFX33339.1"/>
    <property type="molecule type" value="Genomic_DNA"/>
</dbReference>
<evidence type="ECO:0000313" key="3">
    <source>
        <dbReference type="EMBL" id="PFX33339.1"/>
    </source>
</evidence>
<organism evidence="3 4">
    <name type="scientific">Stylophora pistillata</name>
    <name type="common">Smooth cauliflower coral</name>
    <dbReference type="NCBI Taxonomy" id="50429"/>
    <lineage>
        <taxon>Eukaryota</taxon>
        <taxon>Metazoa</taxon>
        <taxon>Cnidaria</taxon>
        <taxon>Anthozoa</taxon>
        <taxon>Hexacorallia</taxon>
        <taxon>Scleractinia</taxon>
        <taxon>Astrocoeniina</taxon>
        <taxon>Pocilloporidae</taxon>
        <taxon>Stylophora</taxon>
    </lineage>
</organism>
<proteinExistence type="predicted"/>
<dbReference type="InterPro" id="IPR014716">
    <property type="entry name" value="Fibrinogen_a/b/g_C_1"/>
</dbReference>
<evidence type="ECO:0000256" key="1">
    <source>
        <dbReference type="SAM" id="SignalP"/>
    </source>
</evidence>
<feature type="domain" description="Fibrinogen C-terminal" evidence="2">
    <location>
        <begin position="51"/>
        <end position="181"/>
    </location>
</feature>
<dbReference type="SMART" id="SM00186">
    <property type="entry name" value="FBG"/>
    <property type="match status" value="1"/>
</dbReference>
<keyword evidence="1" id="KW-0732">Signal</keyword>
<dbReference type="Pfam" id="PF00147">
    <property type="entry name" value="Fibrinogen_C"/>
    <property type="match status" value="1"/>
</dbReference>
<dbReference type="Proteomes" id="UP000225706">
    <property type="component" value="Unassembled WGS sequence"/>
</dbReference>
<dbReference type="NCBIfam" id="NF040941">
    <property type="entry name" value="GGGWT_bact"/>
    <property type="match status" value="1"/>
</dbReference>
<feature type="signal peptide" evidence="1">
    <location>
        <begin position="1"/>
        <end position="18"/>
    </location>
</feature>
<keyword evidence="4" id="KW-1185">Reference proteome</keyword>
<dbReference type="AlphaFoldDB" id="A0A2B4SVY2"/>
<name>A0A2B4SVY2_STYPI</name>
<sequence length="223" mass="25175">MLFLALYVTLQVKLSTLAAPMDRKNNTAICLEEMTKEITQLRFEVNSLTVDKTLARAKNCAELYKSGRRISGVYTIDPDGSGAFNVYCDQTTAGGGWAVFQKRLDGSVDFNRTWNDYKHGFGNFTGEFWLGLDKLNRLTRNETYNKLRVDLGVTTGKTVHAEYGWFGIGTEIAEYRLYIGNVTSNETVLLPYITIFVYMRDLAPRLRVAANVSVPFHASRKLV</sequence>
<dbReference type="PROSITE" id="PS51406">
    <property type="entry name" value="FIBRINOGEN_C_2"/>
    <property type="match status" value="1"/>
</dbReference>
<accession>A0A2B4SVY2</accession>
<feature type="chain" id="PRO_5012157090" evidence="1">
    <location>
        <begin position="19"/>
        <end position="223"/>
    </location>
</feature>
<dbReference type="InterPro" id="IPR050373">
    <property type="entry name" value="Fibrinogen_C-term_domain"/>
</dbReference>